<dbReference type="GO" id="GO:0007165">
    <property type="term" value="P:signal transduction"/>
    <property type="evidence" value="ECO:0007669"/>
    <property type="project" value="TreeGrafter"/>
</dbReference>
<dbReference type="CDD" id="cd07561">
    <property type="entry name" value="Peptidase_S41_CPP_like"/>
    <property type="match status" value="1"/>
</dbReference>
<dbReference type="Gene3D" id="3.30.750.170">
    <property type="match status" value="1"/>
</dbReference>
<accession>A0A2T6AHL7</accession>
<dbReference type="GO" id="GO:0006508">
    <property type="term" value="P:proteolysis"/>
    <property type="evidence" value="ECO:0007669"/>
    <property type="project" value="InterPro"/>
</dbReference>
<evidence type="ECO:0000259" key="1">
    <source>
        <dbReference type="PROSITE" id="PS50106"/>
    </source>
</evidence>
<dbReference type="PANTHER" id="PTHR32060">
    <property type="entry name" value="TAIL-SPECIFIC PROTEASE"/>
    <property type="match status" value="1"/>
</dbReference>
<dbReference type="InterPro" id="IPR036034">
    <property type="entry name" value="PDZ_sf"/>
</dbReference>
<gene>
    <name evidence="2" type="ORF">C8P64_1818</name>
</gene>
<dbReference type="GO" id="GO:0004175">
    <property type="term" value="F:endopeptidase activity"/>
    <property type="evidence" value="ECO:0007669"/>
    <property type="project" value="TreeGrafter"/>
</dbReference>
<dbReference type="SUPFAM" id="SSF50156">
    <property type="entry name" value="PDZ domain-like"/>
    <property type="match status" value="1"/>
</dbReference>
<sequence length="494" mass="55291">MFLFLTGGIITSCSDSDDVEDFPVEKPDNTLTAEEELELEIKDFVWKAMNNIYLYKSDVPDLADNRFSSQTELKEYLLKWDSPEDLFYDGLLYDYPEKDRFSWIVDDYVELENMFQATGKSAGFKYGFAYAPNSNSQVLAYVTYVSPGGPADDSGLERGDYISEVNGSTITVNNYQGIFGNDVLELGLSTIQDGVVVPEENPITVTKASFKEETVPVSKVFTEGGVKIGYLYLSTFLGEFGIDDTKLNNVFGEFKAQNVQELIVDLRYNSGGYSEFSADLASMVTGQFEGEIFTQQKWNENYQAYFEQEAPERLYNRFDSKIDDGAAINSLNLNRVYVIATGRSYSASESFIIGLEPYIDVVHVGSDTGGKFQGSVTLYDSENFSKTGANPDHKYALQPLVYKFANANGYTDFIDGLTPDVLIEESPSNLGQLGELDEPLLAETIAQITGNRSQSPGDFERWESGKLQPEDERGFYISSKNIFDELPQKKPLFK</sequence>
<dbReference type="InterPro" id="IPR041613">
    <property type="entry name" value="Pept_S41_N"/>
</dbReference>
<dbReference type="PANTHER" id="PTHR32060:SF30">
    <property type="entry name" value="CARBOXY-TERMINAL PROCESSING PROTEASE CTPA"/>
    <property type="match status" value="1"/>
</dbReference>
<comment type="caution">
    <text evidence="2">The sequence shown here is derived from an EMBL/GenBank/DDBJ whole genome shotgun (WGS) entry which is preliminary data.</text>
</comment>
<dbReference type="Pfam" id="PF17820">
    <property type="entry name" value="PDZ_6"/>
    <property type="match status" value="1"/>
</dbReference>
<name>A0A2T6AHL7_9FLAO</name>
<protein>
    <submittedName>
        <fullName evidence="2">Peptidase S41-like protein</fullName>
    </submittedName>
</protein>
<reference evidence="2 3" key="1">
    <citation type="submission" date="2018-04" db="EMBL/GenBank/DDBJ databases">
        <title>Genomic Encyclopedia of Archaeal and Bacterial Type Strains, Phase II (KMG-II): from individual species to whole genera.</title>
        <authorList>
            <person name="Goeker M."/>
        </authorList>
    </citation>
    <scope>NUCLEOTIDE SEQUENCE [LARGE SCALE GENOMIC DNA]</scope>
    <source>
        <strain evidence="2 3">DSM 23082</strain>
    </source>
</reference>
<dbReference type="Proteomes" id="UP000244174">
    <property type="component" value="Unassembled WGS sequence"/>
</dbReference>
<dbReference type="Gene3D" id="3.90.226.10">
    <property type="entry name" value="2-enoyl-CoA Hydratase, Chain A, domain 1"/>
    <property type="match status" value="1"/>
</dbReference>
<keyword evidence="3" id="KW-1185">Reference proteome</keyword>
<dbReference type="EMBL" id="QBKQ01000002">
    <property type="protein sequence ID" value="PTX43291.1"/>
    <property type="molecule type" value="Genomic_DNA"/>
</dbReference>
<dbReference type="Gene3D" id="2.30.42.10">
    <property type="match status" value="1"/>
</dbReference>
<feature type="domain" description="PDZ" evidence="1">
    <location>
        <begin position="108"/>
        <end position="174"/>
    </location>
</feature>
<evidence type="ECO:0000313" key="3">
    <source>
        <dbReference type="Proteomes" id="UP000244174"/>
    </source>
</evidence>
<evidence type="ECO:0000313" key="2">
    <source>
        <dbReference type="EMBL" id="PTX43291.1"/>
    </source>
</evidence>
<dbReference type="SUPFAM" id="SSF52096">
    <property type="entry name" value="ClpP/crotonase"/>
    <property type="match status" value="1"/>
</dbReference>
<dbReference type="AlphaFoldDB" id="A0A2T6AHL7"/>
<dbReference type="Pfam" id="PF03572">
    <property type="entry name" value="Peptidase_S41"/>
    <property type="match status" value="1"/>
</dbReference>
<dbReference type="GO" id="GO:0030288">
    <property type="term" value="C:outer membrane-bounded periplasmic space"/>
    <property type="evidence" value="ECO:0007669"/>
    <property type="project" value="TreeGrafter"/>
</dbReference>
<dbReference type="InterPro" id="IPR001478">
    <property type="entry name" value="PDZ"/>
</dbReference>
<dbReference type="Pfam" id="PF18294">
    <property type="entry name" value="Pept_S41_N"/>
    <property type="match status" value="1"/>
</dbReference>
<dbReference type="InterPro" id="IPR041489">
    <property type="entry name" value="PDZ_6"/>
</dbReference>
<dbReference type="InterPro" id="IPR029045">
    <property type="entry name" value="ClpP/crotonase-like_dom_sf"/>
</dbReference>
<dbReference type="InterPro" id="IPR005151">
    <property type="entry name" value="Tail-specific_protease"/>
</dbReference>
<organism evidence="2 3">
    <name type="scientific">Christiangramia gaetbulicola</name>
    <dbReference type="NCBI Taxonomy" id="703340"/>
    <lineage>
        <taxon>Bacteria</taxon>
        <taxon>Pseudomonadati</taxon>
        <taxon>Bacteroidota</taxon>
        <taxon>Flavobacteriia</taxon>
        <taxon>Flavobacteriales</taxon>
        <taxon>Flavobacteriaceae</taxon>
        <taxon>Christiangramia</taxon>
    </lineage>
</organism>
<dbReference type="PROSITE" id="PS50106">
    <property type="entry name" value="PDZ"/>
    <property type="match status" value="1"/>
</dbReference>
<dbReference type="GO" id="GO:0008236">
    <property type="term" value="F:serine-type peptidase activity"/>
    <property type="evidence" value="ECO:0007669"/>
    <property type="project" value="InterPro"/>
</dbReference>
<dbReference type="SMART" id="SM00245">
    <property type="entry name" value="TSPc"/>
    <property type="match status" value="1"/>
</dbReference>
<proteinExistence type="predicted"/>